<dbReference type="RefSeq" id="WP_215620107.1">
    <property type="nucleotide sequence ID" value="NZ_CP076134.1"/>
</dbReference>
<gene>
    <name evidence="3" type="ORF">KMZ29_15725</name>
</gene>
<accession>A0A975N9Y7</accession>
<name>A0A975N9Y7_9BRAD</name>
<evidence type="ECO:0000256" key="1">
    <source>
        <dbReference type="SAM" id="MobiDB-lite"/>
    </source>
</evidence>
<evidence type="ECO:0008006" key="5">
    <source>
        <dbReference type="Google" id="ProtNLM"/>
    </source>
</evidence>
<evidence type="ECO:0000313" key="3">
    <source>
        <dbReference type="EMBL" id="QWG11208.1"/>
    </source>
</evidence>
<evidence type="ECO:0000313" key="4">
    <source>
        <dbReference type="Proteomes" id="UP000680839"/>
    </source>
</evidence>
<feature type="region of interest" description="Disordered" evidence="1">
    <location>
        <begin position="67"/>
        <end position="96"/>
    </location>
</feature>
<dbReference type="AlphaFoldDB" id="A0A975N9Y7"/>
<proteinExistence type="predicted"/>
<dbReference type="Proteomes" id="UP000680839">
    <property type="component" value="Chromosome"/>
</dbReference>
<reference evidence="3" key="1">
    <citation type="submission" date="2021-06" db="EMBL/GenBank/DDBJ databases">
        <title>Bradyrhizobium sp. S2-20-1 Genome sequencing.</title>
        <authorList>
            <person name="Jin L."/>
        </authorList>
    </citation>
    <scope>NUCLEOTIDE SEQUENCE</scope>
    <source>
        <strain evidence="3">S2-20-1</strain>
    </source>
</reference>
<dbReference type="PROSITE" id="PS51257">
    <property type="entry name" value="PROKAR_LIPOPROTEIN"/>
    <property type="match status" value="1"/>
</dbReference>
<protein>
    <recommendedName>
        <fullName evidence="5">DUF3035 domain-containing protein</fullName>
    </recommendedName>
</protein>
<sequence>MTANRHMRAIAVGALLLSALALSGCSTSIADLPLVGTPADAPARPKEAGAYLPVHDLPPDREEAALPPAAQAQIQRELAAARDRQASAAAKNSAAK</sequence>
<keyword evidence="2" id="KW-0732">Signal</keyword>
<feature type="chain" id="PRO_5037837866" description="DUF3035 domain-containing protein" evidence="2">
    <location>
        <begin position="31"/>
        <end position="96"/>
    </location>
</feature>
<feature type="signal peptide" evidence="2">
    <location>
        <begin position="1"/>
        <end position="30"/>
    </location>
</feature>
<organism evidence="3 4">
    <name type="scientific">Bradyrhizobium sediminis</name>
    <dbReference type="NCBI Taxonomy" id="2840469"/>
    <lineage>
        <taxon>Bacteria</taxon>
        <taxon>Pseudomonadati</taxon>
        <taxon>Pseudomonadota</taxon>
        <taxon>Alphaproteobacteria</taxon>
        <taxon>Hyphomicrobiales</taxon>
        <taxon>Nitrobacteraceae</taxon>
        <taxon>Bradyrhizobium</taxon>
    </lineage>
</organism>
<evidence type="ECO:0000256" key="2">
    <source>
        <dbReference type="SAM" id="SignalP"/>
    </source>
</evidence>
<dbReference type="EMBL" id="CP076134">
    <property type="protein sequence ID" value="QWG11208.1"/>
    <property type="molecule type" value="Genomic_DNA"/>
</dbReference>
<feature type="compositionally biased region" description="Low complexity" evidence="1">
    <location>
        <begin position="86"/>
        <end position="96"/>
    </location>
</feature>